<evidence type="ECO:0000313" key="7">
    <source>
        <dbReference type="Proteomes" id="UP000282388"/>
    </source>
</evidence>
<dbReference type="InterPro" id="IPR036271">
    <property type="entry name" value="Tet_transcr_reg_TetR-rel_C_sf"/>
</dbReference>
<dbReference type="RefSeq" id="WP_120401125.1">
    <property type="nucleotide sequence ID" value="NZ_RAXV01000001.1"/>
</dbReference>
<keyword evidence="1" id="KW-0805">Transcription regulation</keyword>
<evidence type="ECO:0000259" key="5">
    <source>
        <dbReference type="PROSITE" id="PS50977"/>
    </source>
</evidence>
<dbReference type="Gene3D" id="1.10.10.60">
    <property type="entry name" value="Homeodomain-like"/>
    <property type="match status" value="1"/>
</dbReference>
<dbReference type="SUPFAM" id="SSF48498">
    <property type="entry name" value="Tetracyclin repressor-like, C-terminal domain"/>
    <property type="match status" value="1"/>
</dbReference>
<dbReference type="InterPro" id="IPR001647">
    <property type="entry name" value="HTH_TetR"/>
</dbReference>
<dbReference type="OrthoDB" id="9796019at2"/>
<dbReference type="PANTHER" id="PTHR30055">
    <property type="entry name" value="HTH-TYPE TRANSCRIPTIONAL REGULATOR RUTR"/>
    <property type="match status" value="1"/>
</dbReference>
<name>A0A3A8EXF4_9GAMM</name>
<dbReference type="Pfam" id="PF16859">
    <property type="entry name" value="TetR_C_11"/>
    <property type="match status" value="1"/>
</dbReference>
<dbReference type="Gene3D" id="1.10.357.10">
    <property type="entry name" value="Tetracycline Repressor, domain 2"/>
    <property type="match status" value="1"/>
</dbReference>
<dbReference type="GO" id="GO:0003700">
    <property type="term" value="F:DNA-binding transcription factor activity"/>
    <property type="evidence" value="ECO:0007669"/>
    <property type="project" value="TreeGrafter"/>
</dbReference>
<accession>A0A3A8EXF4</accession>
<proteinExistence type="predicted"/>
<dbReference type="InterPro" id="IPR011075">
    <property type="entry name" value="TetR_C"/>
</dbReference>
<sequence>MNETEKTSKRKQCILRAVNEALAEVDYSKLSIEDIASRAGVGKSTIYRWWKHKSDLVFETFKENTASVFELEFDKSLQYNLSQQLLKLSMALNQQAGRALLVVMAENREAAGDFFKQYLLPRREQTRKLIQLSIERQEIRADYDFETMLDMLYAAVHYQIIFFNCVPDEAYVEKLVTVSLAPIMMNKAD</sequence>
<evidence type="ECO:0000256" key="2">
    <source>
        <dbReference type="ARBA" id="ARBA00023125"/>
    </source>
</evidence>
<dbReference type="Proteomes" id="UP000282388">
    <property type="component" value="Unassembled WGS sequence"/>
</dbReference>
<organism evidence="6 7">
    <name type="scientific">Acinetobacter tianfuensis</name>
    <dbReference type="NCBI Taxonomy" id="2419603"/>
    <lineage>
        <taxon>Bacteria</taxon>
        <taxon>Pseudomonadati</taxon>
        <taxon>Pseudomonadota</taxon>
        <taxon>Gammaproteobacteria</taxon>
        <taxon>Moraxellales</taxon>
        <taxon>Moraxellaceae</taxon>
        <taxon>Acinetobacter</taxon>
    </lineage>
</organism>
<reference evidence="6 7" key="1">
    <citation type="submission" date="2018-09" db="EMBL/GenBank/DDBJ databases">
        <title>The draft genome of Acinetobacter spp. strains.</title>
        <authorList>
            <person name="Qin J."/>
            <person name="Feng Y."/>
            <person name="Zong Z."/>
        </authorList>
    </citation>
    <scope>NUCLEOTIDE SEQUENCE [LARGE SCALE GENOMIC DNA]</scope>
    <source>
        <strain evidence="6 7">WCHAc060012</strain>
    </source>
</reference>
<keyword evidence="3" id="KW-0804">Transcription</keyword>
<keyword evidence="2 4" id="KW-0238">DNA-binding</keyword>
<dbReference type="AlphaFoldDB" id="A0A3A8EXF4"/>
<dbReference type="Pfam" id="PF00440">
    <property type="entry name" value="TetR_N"/>
    <property type="match status" value="1"/>
</dbReference>
<evidence type="ECO:0000256" key="1">
    <source>
        <dbReference type="ARBA" id="ARBA00023015"/>
    </source>
</evidence>
<dbReference type="InterPro" id="IPR009057">
    <property type="entry name" value="Homeodomain-like_sf"/>
</dbReference>
<dbReference type="PRINTS" id="PR00455">
    <property type="entry name" value="HTHTETR"/>
</dbReference>
<gene>
    <name evidence="6" type="ORF">D7V32_00230</name>
</gene>
<evidence type="ECO:0000256" key="3">
    <source>
        <dbReference type="ARBA" id="ARBA00023163"/>
    </source>
</evidence>
<dbReference type="PANTHER" id="PTHR30055:SF148">
    <property type="entry name" value="TETR-FAMILY TRANSCRIPTIONAL REGULATOR"/>
    <property type="match status" value="1"/>
</dbReference>
<dbReference type="EMBL" id="RAXV01000001">
    <property type="protein sequence ID" value="RKG34744.1"/>
    <property type="molecule type" value="Genomic_DNA"/>
</dbReference>
<dbReference type="GO" id="GO:0000976">
    <property type="term" value="F:transcription cis-regulatory region binding"/>
    <property type="evidence" value="ECO:0007669"/>
    <property type="project" value="TreeGrafter"/>
</dbReference>
<dbReference type="SUPFAM" id="SSF46689">
    <property type="entry name" value="Homeodomain-like"/>
    <property type="match status" value="1"/>
</dbReference>
<evidence type="ECO:0000256" key="4">
    <source>
        <dbReference type="PROSITE-ProRule" id="PRU00335"/>
    </source>
</evidence>
<comment type="caution">
    <text evidence="6">The sequence shown here is derived from an EMBL/GenBank/DDBJ whole genome shotgun (WGS) entry which is preliminary data.</text>
</comment>
<protein>
    <submittedName>
        <fullName evidence="6">TetR/AcrR family transcriptional regulator</fullName>
    </submittedName>
</protein>
<evidence type="ECO:0000313" key="6">
    <source>
        <dbReference type="EMBL" id="RKG34744.1"/>
    </source>
</evidence>
<feature type="DNA-binding region" description="H-T-H motif" evidence="4">
    <location>
        <begin position="31"/>
        <end position="50"/>
    </location>
</feature>
<keyword evidence="7" id="KW-1185">Reference proteome</keyword>
<dbReference type="InterPro" id="IPR050109">
    <property type="entry name" value="HTH-type_TetR-like_transc_reg"/>
</dbReference>
<dbReference type="PROSITE" id="PS50977">
    <property type="entry name" value="HTH_TETR_2"/>
    <property type="match status" value="1"/>
</dbReference>
<feature type="domain" description="HTH tetR-type" evidence="5">
    <location>
        <begin position="8"/>
        <end position="68"/>
    </location>
</feature>